<keyword evidence="1" id="KW-1133">Transmembrane helix</keyword>
<dbReference type="SUPFAM" id="SSF52540">
    <property type="entry name" value="P-loop containing nucleoside triphosphate hydrolases"/>
    <property type="match status" value="1"/>
</dbReference>
<feature type="domain" description="DEAD/DEAH-box helicase" evidence="2">
    <location>
        <begin position="17"/>
        <end position="76"/>
    </location>
</feature>
<dbReference type="GO" id="GO:0003676">
    <property type="term" value="F:nucleic acid binding"/>
    <property type="evidence" value="ECO:0007669"/>
    <property type="project" value="InterPro"/>
</dbReference>
<dbReference type="EMBL" id="ML212489">
    <property type="protein sequence ID" value="TFK78511.1"/>
    <property type="molecule type" value="Genomic_DNA"/>
</dbReference>
<dbReference type="InParanoid" id="A0A5C3NLB2"/>
<reference evidence="3 4" key="1">
    <citation type="journal article" date="2019" name="Nat. Ecol. Evol.">
        <title>Megaphylogeny resolves global patterns of mushroom evolution.</title>
        <authorList>
            <person name="Varga T."/>
            <person name="Krizsan K."/>
            <person name="Foldi C."/>
            <person name="Dima B."/>
            <person name="Sanchez-Garcia M."/>
            <person name="Sanchez-Ramirez S."/>
            <person name="Szollosi G.J."/>
            <person name="Szarkandi J.G."/>
            <person name="Papp V."/>
            <person name="Albert L."/>
            <person name="Andreopoulos W."/>
            <person name="Angelini C."/>
            <person name="Antonin V."/>
            <person name="Barry K.W."/>
            <person name="Bougher N.L."/>
            <person name="Buchanan P."/>
            <person name="Buyck B."/>
            <person name="Bense V."/>
            <person name="Catcheside P."/>
            <person name="Chovatia M."/>
            <person name="Cooper J."/>
            <person name="Damon W."/>
            <person name="Desjardin D."/>
            <person name="Finy P."/>
            <person name="Geml J."/>
            <person name="Haridas S."/>
            <person name="Hughes K."/>
            <person name="Justo A."/>
            <person name="Karasinski D."/>
            <person name="Kautmanova I."/>
            <person name="Kiss B."/>
            <person name="Kocsube S."/>
            <person name="Kotiranta H."/>
            <person name="LaButti K.M."/>
            <person name="Lechner B.E."/>
            <person name="Liimatainen K."/>
            <person name="Lipzen A."/>
            <person name="Lukacs Z."/>
            <person name="Mihaltcheva S."/>
            <person name="Morgado L.N."/>
            <person name="Niskanen T."/>
            <person name="Noordeloos M.E."/>
            <person name="Ohm R.A."/>
            <person name="Ortiz-Santana B."/>
            <person name="Ovrebo C."/>
            <person name="Racz N."/>
            <person name="Riley R."/>
            <person name="Savchenko A."/>
            <person name="Shiryaev A."/>
            <person name="Soop K."/>
            <person name="Spirin V."/>
            <person name="Szebenyi C."/>
            <person name="Tomsovsky M."/>
            <person name="Tulloss R.E."/>
            <person name="Uehling J."/>
            <person name="Grigoriev I.V."/>
            <person name="Vagvolgyi C."/>
            <person name="Papp T."/>
            <person name="Martin F.M."/>
            <person name="Miettinen O."/>
            <person name="Hibbett D.S."/>
            <person name="Nagy L.G."/>
        </authorList>
    </citation>
    <scope>NUCLEOTIDE SEQUENCE [LARGE SCALE GENOMIC DNA]</scope>
    <source>
        <strain evidence="3 4">HHB13444</strain>
    </source>
</reference>
<dbReference type="InterPro" id="IPR011545">
    <property type="entry name" value="DEAD/DEAH_box_helicase_dom"/>
</dbReference>
<protein>
    <recommendedName>
        <fullName evidence="2">DEAD/DEAH-box helicase domain-containing protein</fullName>
    </recommendedName>
</protein>
<dbReference type="InterPro" id="IPR027417">
    <property type="entry name" value="P-loop_NTPase"/>
</dbReference>
<feature type="transmembrane region" description="Helical" evidence="1">
    <location>
        <begin position="43"/>
        <end position="68"/>
    </location>
</feature>
<gene>
    <name evidence="3" type="ORF">K466DRAFT_507205</name>
</gene>
<proteinExistence type="predicted"/>
<organism evidence="3 4">
    <name type="scientific">Polyporus arcularius HHB13444</name>
    <dbReference type="NCBI Taxonomy" id="1314778"/>
    <lineage>
        <taxon>Eukaryota</taxon>
        <taxon>Fungi</taxon>
        <taxon>Dikarya</taxon>
        <taxon>Basidiomycota</taxon>
        <taxon>Agaricomycotina</taxon>
        <taxon>Agaricomycetes</taxon>
        <taxon>Polyporales</taxon>
        <taxon>Polyporaceae</taxon>
        <taxon>Polyporus</taxon>
    </lineage>
</organism>
<keyword evidence="1" id="KW-0812">Transmembrane</keyword>
<dbReference type="Pfam" id="PF00270">
    <property type="entry name" value="DEAD"/>
    <property type="match status" value="1"/>
</dbReference>
<evidence type="ECO:0000256" key="1">
    <source>
        <dbReference type="SAM" id="Phobius"/>
    </source>
</evidence>
<accession>A0A5C3NLB2</accession>
<feature type="non-terminal residue" evidence="3">
    <location>
        <position position="1"/>
    </location>
</feature>
<keyword evidence="4" id="KW-1185">Reference proteome</keyword>
<evidence type="ECO:0000259" key="2">
    <source>
        <dbReference type="Pfam" id="PF00270"/>
    </source>
</evidence>
<dbReference type="Proteomes" id="UP000308197">
    <property type="component" value="Unassembled WGS sequence"/>
</dbReference>
<dbReference type="Gene3D" id="3.40.50.300">
    <property type="entry name" value="P-loop containing nucleotide triphosphate hydrolases"/>
    <property type="match status" value="1"/>
</dbReference>
<keyword evidence="1" id="KW-0472">Membrane</keyword>
<sequence>ETLERATTEIFGYSPRPWQSKVAVKLLEGHDVIVVAGTGAGKLLIFGMLALASALVEFDGLVLVICPLKALQLDQVRLQ</sequence>
<evidence type="ECO:0000313" key="3">
    <source>
        <dbReference type="EMBL" id="TFK78511.1"/>
    </source>
</evidence>
<evidence type="ECO:0000313" key="4">
    <source>
        <dbReference type="Proteomes" id="UP000308197"/>
    </source>
</evidence>
<name>A0A5C3NLB2_9APHY</name>
<dbReference type="AlphaFoldDB" id="A0A5C3NLB2"/>
<dbReference type="GO" id="GO:0005524">
    <property type="term" value="F:ATP binding"/>
    <property type="evidence" value="ECO:0007669"/>
    <property type="project" value="InterPro"/>
</dbReference>